<evidence type="ECO:0000313" key="1">
    <source>
        <dbReference type="EMBL" id="KAJ6687207.1"/>
    </source>
</evidence>
<dbReference type="EMBL" id="JAPFFK010000019">
    <property type="protein sequence ID" value="KAJ6687207.1"/>
    <property type="molecule type" value="Genomic_DNA"/>
</dbReference>
<dbReference type="PROSITE" id="PS51257">
    <property type="entry name" value="PROKAR_LIPOPROTEIN"/>
    <property type="match status" value="1"/>
</dbReference>
<sequence length="127" mass="13831">MGGGRPTGGAPRRLCCWSSSSLSCCSRSISIIKGTARIKKLVPAIQAALPVLLRSFLATKTASQAACFPLDTIGELLILARMFGSCFDEPRPRLSGSEIPPLRDCDAMVNDWWCRGFGFLSRVLLRR</sequence>
<dbReference type="AlphaFoldDB" id="A0A9Q0PFC8"/>
<reference evidence="1" key="2">
    <citation type="journal article" date="2023" name="Int. J. Mol. Sci.">
        <title>De Novo Assembly and Annotation of 11 Diverse Shrub Willow (Salix) Genomes Reveals Novel Gene Organization in Sex-Linked Regions.</title>
        <authorList>
            <person name="Hyden B."/>
            <person name="Feng K."/>
            <person name="Yates T.B."/>
            <person name="Jawdy S."/>
            <person name="Cereghino C."/>
            <person name="Smart L.B."/>
            <person name="Muchero W."/>
        </authorList>
    </citation>
    <scope>NUCLEOTIDE SEQUENCE</scope>
    <source>
        <tissue evidence="1">Shoot tip</tissue>
    </source>
</reference>
<feature type="non-terminal residue" evidence="1">
    <location>
        <position position="127"/>
    </location>
</feature>
<organism evidence="1 2">
    <name type="scientific">Salix purpurea</name>
    <name type="common">Purple osier willow</name>
    <dbReference type="NCBI Taxonomy" id="77065"/>
    <lineage>
        <taxon>Eukaryota</taxon>
        <taxon>Viridiplantae</taxon>
        <taxon>Streptophyta</taxon>
        <taxon>Embryophyta</taxon>
        <taxon>Tracheophyta</taxon>
        <taxon>Spermatophyta</taxon>
        <taxon>Magnoliopsida</taxon>
        <taxon>eudicotyledons</taxon>
        <taxon>Gunneridae</taxon>
        <taxon>Pentapetalae</taxon>
        <taxon>rosids</taxon>
        <taxon>fabids</taxon>
        <taxon>Malpighiales</taxon>
        <taxon>Salicaceae</taxon>
        <taxon>Saliceae</taxon>
        <taxon>Salix</taxon>
    </lineage>
</organism>
<dbReference type="Proteomes" id="UP001151532">
    <property type="component" value="Chromosome 2"/>
</dbReference>
<proteinExistence type="predicted"/>
<gene>
    <name evidence="1" type="ORF">OIU79_016852</name>
</gene>
<reference evidence="1" key="1">
    <citation type="submission" date="2022-11" db="EMBL/GenBank/DDBJ databases">
        <authorList>
            <person name="Hyden B.L."/>
            <person name="Feng K."/>
            <person name="Yates T."/>
            <person name="Jawdy S."/>
            <person name="Smart L.B."/>
            <person name="Muchero W."/>
        </authorList>
    </citation>
    <scope>NUCLEOTIDE SEQUENCE</scope>
    <source>
        <tissue evidence="1">Shoot tip</tissue>
    </source>
</reference>
<keyword evidence="2" id="KW-1185">Reference proteome</keyword>
<accession>A0A9Q0PFC8</accession>
<comment type="caution">
    <text evidence="1">The sequence shown here is derived from an EMBL/GenBank/DDBJ whole genome shotgun (WGS) entry which is preliminary data.</text>
</comment>
<protein>
    <submittedName>
        <fullName evidence="1">Uncharacterized protein</fullName>
    </submittedName>
</protein>
<name>A0A9Q0PFC8_SALPP</name>
<evidence type="ECO:0000313" key="2">
    <source>
        <dbReference type="Proteomes" id="UP001151532"/>
    </source>
</evidence>